<evidence type="ECO:0000313" key="1">
    <source>
        <dbReference type="EMBL" id="ACE83692.1"/>
    </source>
</evidence>
<dbReference type="Proteomes" id="UP000001036">
    <property type="component" value="Chromosome"/>
</dbReference>
<reference evidence="1 2" key="1">
    <citation type="journal article" date="2008" name="J. Bacteriol.">
        <title>Insights into plant cell wall degradation from the genome sequence of the soil bacterium Cellvibrio japonicus.</title>
        <authorList>
            <person name="Deboy R.T."/>
            <person name="Mongodin E.F."/>
            <person name="Fouts D.E."/>
            <person name="Tailford L.E."/>
            <person name="Khouri H."/>
            <person name="Emerson J.B."/>
            <person name="Mohamoud Y."/>
            <person name="Watkins K."/>
            <person name="Henrissat B."/>
            <person name="Gilbert H.J."/>
            <person name="Nelson K.E."/>
        </authorList>
    </citation>
    <scope>NUCLEOTIDE SEQUENCE [LARGE SCALE GENOMIC DNA]</scope>
    <source>
        <strain evidence="1 2">Ueda107</strain>
    </source>
</reference>
<proteinExistence type="predicted"/>
<name>B3PH61_CELJU</name>
<dbReference type="eggNOG" id="COG0397">
    <property type="taxonomic scope" value="Bacteria"/>
</dbReference>
<dbReference type="EMBL" id="CP000934">
    <property type="protein sequence ID" value="ACE83692.1"/>
    <property type="molecule type" value="Genomic_DNA"/>
</dbReference>
<dbReference type="KEGG" id="cja:CJA_0258"/>
<dbReference type="HOGENOM" id="CLU_482092_0_0_6"/>
<accession>B3PH61</accession>
<sequence length="565" mass="64705">MQVNSETHENYMHVPFQVVNIVSSKVLWISNEFESDYGLRGFDIFKEKFSLISPDYRLRDGMTLDLSTASTLFAERYGGNGVGTNGGGARTGNLENFQLKGVGKNILAANTTDDWHSYGGLNLVDAVIETISYLLLKNILPIGCVKIYGIIITGDETAYLPGGKIGPGAILVREKVTRPGHFLPCPAYNVKEIQDIPQDSYRLRYINKILYKKFRDPRELAVALAKMASMIADQFGFSKIARIFHGSISASNLSIDGRWLDLTNCTFINDVHNYVGSTPFHAEGIHIVSILEEWIYTIRKYNNLRFNERIILDYYASQLKSSCYKHIGYLFAIQEKELLPFHQQSLLLDFFNEVYSHLFTGNKNLVYGRPTQIEKDDLVVNFVTSVLVKYSNNRSDSTYFTSKFIKEFIVRKSQYLNIKEKNVHVAHAICSLKRLYLCEFYFIGRLEPIIYKLVDNKCYDQLEALIGFSTEYASWVFEDVMLCNTSRTVTVLNVDGHRLIYDALKDIFYLHHKDNDLISEFFSFNEYLSFVLNPDFIAPIFGFDFGKYFKALASVLDCINGLYEQ</sequence>
<dbReference type="RefSeq" id="WP_012485941.1">
    <property type="nucleotide sequence ID" value="NC_010995.1"/>
</dbReference>
<gene>
    <name evidence="1" type="ordered locus">CJA_0258</name>
</gene>
<dbReference type="AlphaFoldDB" id="B3PH61"/>
<dbReference type="STRING" id="498211.CJA_0258"/>
<keyword evidence="2" id="KW-1185">Reference proteome</keyword>
<dbReference type="OrthoDB" id="8482295at2"/>
<protein>
    <recommendedName>
        <fullName evidence="3">MchC protein</fullName>
    </recommendedName>
</protein>
<organism evidence="1 2">
    <name type="scientific">Cellvibrio japonicus (strain Ueda107)</name>
    <name type="common">Pseudomonas fluorescens subsp. cellulosa</name>
    <dbReference type="NCBI Taxonomy" id="498211"/>
    <lineage>
        <taxon>Bacteria</taxon>
        <taxon>Pseudomonadati</taxon>
        <taxon>Pseudomonadota</taxon>
        <taxon>Gammaproteobacteria</taxon>
        <taxon>Cellvibrionales</taxon>
        <taxon>Cellvibrionaceae</taxon>
        <taxon>Cellvibrio</taxon>
    </lineage>
</organism>
<evidence type="ECO:0008006" key="3">
    <source>
        <dbReference type="Google" id="ProtNLM"/>
    </source>
</evidence>
<evidence type="ECO:0000313" key="2">
    <source>
        <dbReference type="Proteomes" id="UP000001036"/>
    </source>
</evidence>